<sequence>MIRSDVTLAFLFVCLAVRSFAAREKLEEQQFMIGSEAEDGLHKRMLDQVGSSLLKKRMSPQEDYLMKSQGQKRMLDEVGSSLLKKRMLDEVGSSLLKKRMLDEVGSSLLKKRMLDEVGSSLLKKRMLDEVGSSLLRKRVVDPIGSALKKRMLDEVGSSLLRKRYLDRLGSSLIKKDAEEMMEEGDRVAYAANNPKRSYSREEVEELLGKEYAENNVHYPRQLDETAEGLIG</sequence>
<keyword evidence="2" id="KW-0527">Neuropeptide</keyword>
<proteinExistence type="evidence at transcript level"/>
<organism evidence="2">
    <name type="scientific">Platynereis dumerilii</name>
    <name type="common">Dumeril's clam worm</name>
    <dbReference type="NCBI Taxonomy" id="6359"/>
    <lineage>
        <taxon>Eukaryota</taxon>
        <taxon>Metazoa</taxon>
        <taxon>Spiralia</taxon>
        <taxon>Lophotrochozoa</taxon>
        <taxon>Annelida</taxon>
        <taxon>Polychaeta</taxon>
        <taxon>Errantia</taxon>
        <taxon>Phyllodocida</taxon>
        <taxon>Nereididae</taxon>
        <taxon>Platynereis</taxon>
    </lineage>
</organism>
<accession>V5TCS9</accession>
<reference evidence="2" key="1">
    <citation type="submission" date="2013-08" db="EMBL/GenBank/DDBJ databases">
        <title>The neuropeptide complement of the marine annelid Platynereis dumerilii.</title>
        <authorList>
            <person name="Conzelmann M."/>
            <person name="Williams E.A."/>
            <person name="Krug K."/>
            <person name="Franz-Wachtel M."/>
            <person name="Macek B."/>
            <person name="Jekely G."/>
        </authorList>
    </citation>
    <scope>NUCLEOTIDE SEQUENCE</scope>
</reference>
<evidence type="ECO:0000313" key="2">
    <source>
        <dbReference type="EMBL" id="AHB62384.1"/>
    </source>
</evidence>
<evidence type="ECO:0000256" key="1">
    <source>
        <dbReference type="SAM" id="SignalP"/>
    </source>
</evidence>
<feature type="chain" id="PRO_5004740928" evidence="1">
    <location>
        <begin position="22"/>
        <end position="231"/>
    </location>
</feature>
<dbReference type="GO" id="GO:0007218">
    <property type="term" value="P:neuropeptide signaling pathway"/>
    <property type="evidence" value="ECO:0007669"/>
    <property type="project" value="UniProtKB-KW"/>
</dbReference>
<protein>
    <submittedName>
        <fullName evidence="2">Pedal peptide neuropeptide 2 MLDpeptide</fullName>
    </submittedName>
</protein>
<name>V5TCS9_PLADU</name>
<keyword evidence="1" id="KW-0732">Signal</keyword>
<feature type="signal peptide" evidence="1">
    <location>
        <begin position="1"/>
        <end position="21"/>
    </location>
</feature>
<dbReference type="EMBL" id="KF515945">
    <property type="protein sequence ID" value="AHB62384.1"/>
    <property type="molecule type" value="mRNA"/>
</dbReference>
<dbReference type="AlphaFoldDB" id="V5TCS9"/>